<comment type="subcellular location">
    <subcellularLocation>
        <location evidence="2">Nucleus</location>
    </subcellularLocation>
</comment>
<feature type="domain" description="C2H2-type" evidence="21">
    <location>
        <begin position="103"/>
        <end position="132"/>
    </location>
</feature>
<comment type="pathway">
    <text evidence="3">Protein modification; protein ubiquitination.</text>
</comment>
<dbReference type="GO" id="GO:0060255">
    <property type="term" value="P:regulation of macromolecule metabolic process"/>
    <property type="evidence" value="ECO:0007669"/>
    <property type="project" value="UniProtKB-ARBA"/>
</dbReference>
<dbReference type="EC" id="2.3.2.27" evidence="5"/>
<comment type="subunit">
    <text evidence="15">Interacts with MAP3K14/NIK.</text>
</comment>
<comment type="function">
    <text evidence="14">Atypical E3 ubiquitin-protein ligase that mediates 'Lys-63'-linked ubiquitination of MAP3K14/NIK, leading to stabilize and activate MAP3K14/NIK. It thereby acts as an activator of the non-canonical NF-kappa-B2/NFKB2 pathway. May also play an important role in cell proliferation and/or anti-apoptosis.</text>
</comment>
<evidence type="ECO:0000313" key="24">
    <source>
        <dbReference type="Xenbase" id="XB-GENE-29086903"/>
    </source>
</evidence>
<dbReference type="InterPro" id="IPR050888">
    <property type="entry name" value="ZnF_C2H2-type_TF"/>
</dbReference>
<keyword evidence="6" id="KW-0597">Phosphoprotein</keyword>
<evidence type="ECO:0000256" key="13">
    <source>
        <dbReference type="ARBA" id="ARBA00023242"/>
    </source>
</evidence>
<evidence type="ECO:0000256" key="10">
    <source>
        <dbReference type="ARBA" id="ARBA00022771"/>
    </source>
</evidence>
<feature type="domain" description="C2H2-type" evidence="21">
    <location>
        <begin position="191"/>
        <end position="219"/>
    </location>
</feature>
<evidence type="ECO:0000256" key="1">
    <source>
        <dbReference type="ARBA" id="ARBA00000900"/>
    </source>
</evidence>
<evidence type="ECO:0000256" key="15">
    <source>
        <dbReference type="ARBA" id="ARBA00065249"/>
    </source>
</evidence>
<dbReference type="FunFam" id="3.30.160.60:FF:000183">
    <property type="entry name" value="E3 ubiquitin-protein ligase ZFP91"/>
    <property type="match status" value="1"/>
</dbReference>
<dbReference type="SMART" id="SM00355">
    <property type="entry name" value="ZnF_C2H2"/>
    <property type="match status" value="5"/>
</dbReference>
<feature type="compositionally biased region" description="Polar residues" evidence="20">
    <location>
        <begin position="39"/>
        <end position="48"/>
    </location>
</feature>
<dbReference type="Proteomes" id="UP000008143">
    <property type="component" value="Chromosome 7"/>
</dbReference>
<gene>
    <name evidence="24" type="primary">znf692</name>
    <name evidence="23" type="synonym">LOC101733356</name>
</gene>
<accession>A0A8J1JWE1</accession>
<keyword evidence="9" id="KW-0677">Repeat</keyword>
<keyword evidence="13" id="KW-0539">Nucleus</keyword>
<dbReference type="InterPro" id="IPR036236">
    <property type="entry name" value="Znf_C2H2_sf"/>
</dbReference>
<evidence type="ECO:0000256" key="20">
    <source>
        <dbReference type="SAM" id="MobiDB-lite"/>
    </source>
</evidence>
<reference evidence="23" key="1">
    <citation type="submission" date="2025-08" db="UniProtKB">
        <authorList>
            <consortium name="RefSeq"/>
        </authorList>
    </citation>
    <scope>IDENTIFICATION</scope>
    <source>
        <strain evidence="23">Nigerian</strain>
        <tissue evidence="23">Liver and blood</tissue>
    </source>
</reference>
<dbReference type="FunFam" id="3.30.160.60:FF:000356">
    <property type="entry name" value="E3 ubiquitin-protein ligase ZFP91"/>
    <property type="match status" value="1"/>
</dbReference>
<keyword evidence="10 19" id="KW-0863">Zinc-finger</keyword>
<evidence type="ECO:0000256" key="9">
    <source>
        <dbReference type="ARBA" id="ARBA00022737"/>
    </source>
</evidence>
<keyword evidence="8" id="KW-0479">Metal-binding</keyword>
<evidence type="ECO:0000256" key="16">
    <source>
        <dbReference type="ARBA" id="ARBA00071305"/>
    </source>
</evidence>
<dbReference type="CTD" id="55657"/>
<evidence type="ECO:0000256" key="3">
    <source>
        <dbReference type="ARBA" id="ARBA00004906"/>
    </source>
</evidence>
<organism evidence="22 23">
    <name type="scientific">Xenopus tropicalis</name>
    <name type="common">Western clawed frog</name>
    <name type="synonym">Silurana tropicalis</name>
    <dbReference type="NCBI Taxonomy" id="8364"/>
    <lineage>
        <taxon>Eukaryota</taxon>
        <taxon>Metazoa</taxon>
        <taxon>Chordata</taxon>
        <taxon>Craniata</taxon>
        <taxon>Vertebrata</taxon>
        <taxon>Euteleostomi</taxon>
        <taxon>Amphibia</taxon>
        <taxon>Batrachia</taxon>
        <taxon>Anura</taxon>
        <taxon>Pipoidea</taxon>
        <taxon>Pipidae</taxon>
        <taxon>Xenopodinae</taxon>
        <taxon>Xenopus</taxon>
        <taxon>Silurana</taxon>
    </lineage>
</organism>
<dbReference type="PROSITE" id="PS00028">
    <property type="entry name" value="ZINC_FINGER_C2H2_1"/>
    <property type="match status" value="4"/>
</dbReference>
<dbReference type="Xenbase" id="XB-GENE-29086903">
    <property type="gene designation" value="znf692"/>
</dbReference>
<dbReference type="PANTHER" id="PTHR24406">
    <property type="entry name" value="TRANSCRIPTIONAL REPRESSOR CTCFL-RELATED"/>
    <property type="match status" value="1"/>
</dbReference>
<dbReference type="GO" id="GO:0080090">
    <property type="term" value="P:regulation of primary metabolic process"/>
    <property type="evidence" value="ECO:0007669"/>
    <property type="project" value="UniProtKB-ARBA"/>
</dbReference>
<evidence type="ECO:0000256" key="17">
    <source>
        <dbReference type="ARBA" id="ARBA00077489"/>
    </source>
</evidence>
<dbReference type="GO" id="GO:0005634">
    <property type="term" value="C:nucleus"/>
    <property type="evidence" value="ECO:0007669"/>
    <property type="project" value="UniProtKB-SubCell"/>
</dbReference>
<evidence type="ECO:0000256" key="5">
    <source>
        <dbReference type="ARBA" id="ARBA00012483"/>
    </source>
</evidence>
<dbReference type="RefSeq" id="XP_031761345.1">
    <property type="nucleotide sequence ID" value="XM_031905485.1"/>
</dbReference>
<sequence>MMIVQKWLRGSTGASKRPFDTRNEGEQGLSESNPDDGKVQNQTPNSQKPFMDDEVAQICKKRIRKSTPSELFLCELDNCGKVFSKRQYLNYHQKYQHVNQRTFCCPVPECGRKFNFKKHLKEHEKRHSDQRDFICEFCARAFRSSSNLIIHHRIHTGEKPLQCEFCGFTCRQKASLNWHMKKHDVDTFYQFPCDICGQRFEKRDNLAAHRSRKHPASLESAPVETTLIHSSDKVNKQGCKIAPGRFSTNVIQTTTDNTQNVKESMSSQFLERTHNTKDMLQENVQVSDHVQSEISLVIIL</sequence>
<evidence type="ECO:0000256" key="6">
    <source>
        <dbReference type="ARBA" id="ARBA00022553"/>
    </source>
</evidence>
<evidence type="ECO:0000256" key="18">
    <source>
        <dbReference type="ARBA" id="ARBA00079395"/>
    </source>
</evidence>
<evidence type="ECO:0000256" key="12">
    <source>
        <dbReference type="ARBA" id="ARBA00022833"/>
    </source>
</evidence>
<keyword evidence="12" id="KW-0862">Zinc</keyword>
<dbReference type="AlphaFoldDB" id="A0A8J1JWE1"/>
<feature type="domain" description="C2H2-type" evidence="21">
    <location>
        <begin position="72"/>
        <end position="102"/>
    </location>
</feature>
<proteinExistence type="inferred from homology"/>
<evidence type="ECO:0000256" key="4">
    <source>
        <dbReference type="ARBA" id="ARBA00006991"/>
    </source>
</evidence>
<dbReference type="PROSITE" id="PS50157">
    <property type="entry name" value="ZINC_FINGER_C2H2_2"/>
    <property type="match status" value="4"/>
</dbReference>
<dbReference type="InterPro" id="IPR013087">
    <property type="entry name" value="Znf_C2H2_type"/>
</dbReference>
<keyword evidence="22" id="KW-1185">Reference proteome</keyword>
<dbReference type="AGR" id="Xenbase:XB-GENE-29086903"/>
<evidence type="ECO:0000256" key="8">
    <source>
        <dbReference type="ARBA" id="ARBA00022723"/>
    </source>
</evidence>
<name>A0A8J1JWE1_XENTR</name>
<dbReference type="Pfam" id="PF00096">
    <property type="entry name" value="zf-C2H2"/>
    <property type="match status" value="4"/>
</dbReference>
<evidence type="ECO:0000256" key="7">
    <source>
        <dbReference type="ARBA" id="ARBA00022679"/>
    </source>
</evidence>
<protein>
    <recommendedName>
        <fullName evidence="16">E3 ubiquitin-protein ligase ZFP91</fullName>
        <ecNumber evidence="5">2.3.2.27</ecNumber>
    </recommendedName>
    <alternativeName>
        <fullName evidence="17">RING-type E3 ubiquitin transferase ZFP91</fullName>
    </alternativeName>
    <alternativeName>
        <fullName evidence="18">Zinc finger protein 91 homolog</fullName>
    </alternativeName>
</protein>
<feature type="domain" description="C2H2-type" evidence="21">
    <location>
        <begin position="133"/>
        <end position="160"/>
    </location>
</feature>
<feature type="region of interest" description="Disordered" evidence="20">
    <location>
        <begin position="1"/>
        <end position="48"/>
    </location>
</feature>
<keyword evidence="7" id="KW-0808">Transferase</keyword>
<evidence type="ECO:0000313" key="22">
    <source>
        <dbReference type="Proteomes" id="UP000008143"/>
    </source>
</evidence>
<evidence type="ECO:0000256" key="11">
    <source>
        <dbReference type="ARBA" id="ARBA00022786"/>
    </source>
</evidence>
<evidence type="ECO:0000256" key="2">
    <source>
        <dbReference type="ARBA" id="ARBA00004123"/>
    </source>
</evidence>
<comment type="similarity">
    <text evidence="4">Belongs to the krueppel C2H2-type zinc-finger protein family.</text>
</comment>
<dbReference type="GO" id="GO:0061630">
    <property type="term" value="F:ubiquitin protein ligase activity"/>
    <property type="evidence" value="ECO:0007669"/>
    <property type="project" value="UniProtKB-EC"/>
</dbReference>
<dbReference type="GO" id="GO:0008270">
    <property type="term" value="F:zinc ion binding"/>
    <property type="evidence" value="ECO:0007669"/>
    <property type="project" value="UniProtKB-KW"/>
</dbReference>
<evidence type="ECO:0000259" key="21">
    <source>
        <dbReference type="PROSITE" id="PS50157"/>
    </source>
</evidence>
<evidence type="ECO:0000256" key="14">
    <source>
        <dbReference type="ARBA" id="ARBA00054990"/>
    </source>
</evidence>
<comment type="catalytic activity">
    <reaction evidence="1">
        <text>S-ubiquitinyl-[E2 ubiquitin-conjugating enzyme]-L-cysteine + [acceptor protein]-L-lysine = [E2 ubiquitin-conjugating enzyme]-L-cysteine + N(6)-ubiquitinyl-[acceptor protein]-L-lysine.</text>
        <dbReference type="EC" id="2.3.2.27"/>
    </reaction>
</comment>
<keyword evidence="11" id="KW-0833">Ubl conjugation pathway</keyword>
<evidence type="ECO:0000313" key="23">
    <source>
        <dbReference type="RefSeq" id="XP_031761345.1"/>
    </source>
</evidence>
<dbReference type="SUPFAM" id="SSF57667">
    <property type="entry name" value="beta-beta-alpha zinc fingers"/>
    <property type="match status" value="3"/>
</dbReference>
<evidence type="ECO:0000256" key="19">
    <source>
        <dbReference type="PROSITE-ProRule" id="PRU00042"/>
    </source>
</evidence>
<dbReference type="Gene3D" id="3.30.160.60">
    <property type="entry name" value="Classic Zinc Finger"/>
    <property type="match status" value="5"/>
</dbReference>